<comment type="caution">
    <text evidence="8">The sequence shown here is derived from an EMBL/GenBank/DDBJ whole genome shotgun (WGS) entry which is preliminary data.</text>
</comment>
<reference evidence="8 9" key="1">
    <citation type="submission" date="2016-10" db="EMBL/GenBank/DDBJ databases">
        <title>Arsenicibacter rosenii gen. nov., sp. nov., an efficient arsenic-methylating bacterium isolated from an arsenic-contaminated paddy soil.</title>
        <authorList>
            <person name="Huang K."/>
        </authorList>
    </citation>
    <scope>NUCLEOTIDE SEQUENCE [LARGE SCALE GENOMIC DNA]</scope>
    <source>
        <strain evidence="8 9">SM-1</strain>
    </source>
</reference>
<name>A0A1S2VNL5_9BACT</name>
<feature type="domain" description="Response regulatory" evidence="6">
    <location>
        <begin position="6"/>
        <end position="120"/>
    </location>
</feature>
<gene>
    <name evidence="8" type="ORF">BLX24_05975</name>
</gene>
<dbReference type="PANTHER" id="PTHR48111:SF40">
    <property type="entry name" value="PHOSPHATE REGULON TRANSCRIPTIONAL REGULATORY PROTEIN PHOB"/>
    <property type="match status" value="1"/>
</dbReference>
<dbReference type="InterPro" id="IPR001867">
    <property type="entry name" value="OmpR/PhoB-type_DNA-bd"/>
</dbReference>
<dbReference type="SUPFAM" id="SSF46894">
    <property type="entry name" value="C-terminal effector domain of the bipartite response regulators"/>
    <property type="match status" value="1"/>
</dbReference>
<accession>A0A1S2VNL5</accession>
<dbReference type="Gene3D" id="3.40.50.2300">
    <property type="match status" value="1"/>
</dbReference>
<dbReference type="PANTHER" id="PTHR48111">
    <property type="entry name" value="REGULATOR OF RPOS"/>
    <property type="match status" value="1"/>
</dbReference>
<dbReference type="Proteomes" id="UP000181790">
    <property type="component" value="Unassembled WGS sequence"/>
</dbReference>
<evidence type="ECO:0000256" key="3">
    <source>
        <dbReference type="ARBA" id="ARBA00023125"/>
    </source>
</evidence>
<keyword evidence="1 4" id="KW-0597">Phosphoprotein</keyword>
<dbReference type="InterPro" id="IPR039420">
    <property type="entry name" value="WalR-like"/>
</dbReference>
<keyword evidence="9" id="KW-1185">Reference proteome</keyword>
<dbReference type="SUPFAM" id="SSF52172">
    <property type="entry name" value="CheY-like"/>
    <property type="match status" value="1"/>
</dbReference>
<dbReference type="CDD" id="cd00383">
    <property type="entry name" value="trans_reg_C"/>
    <property type="match status" value="1"/>
</dbReference>
<dbReference type="PROSITE" id="PS50110">
    <property type="entry name" value="RESPONSE_REGULATORY"/>
    <property type="match status" value="1"/>
</dbReference>
<organism evidence="8 9">
    <name type="scientific">Arsenicibacter rosenii</name>
    <dbReference type="NCBI Taxonomy" id="1750698"/>
    <lineage>
        <taxon>Bacteria</taxon>
        <taxon>Pseudomonadati</taxon>
        <taxon>Bacteroidota</taxon>
        <taxon>Cytophagia</taxon>
        <taxon>Cytophagales</taxon>
        <taxon>Spirosomataceae</taxon>
        <taxon>Arsenicibacter</taxon>
    </lineage>
</organism>
<evidence type="ECO:0000256" key="1">
    <source>
        <dbReference type="ARBA" id="ARBA00022553"/>
    </source>
</evidence>
<evidence type="ECO:0000313" key="8">
    <source>
        <dbReference type="EMBL" id="OIN60371.1"/>
    </source>
</evidence>
<evidence type="ECO:0000256" key="2">
    <source>
        <dbReference type="ARBA" id="ARBA00023012"/>
    </source>
</evidence>
<evidence type="ECO:0000256" key="4">
    <source>
        <dbReference type="PROSITE-ProRule" id="PRU00169"/>
    </source>
</evidence>
<dbReference type="Gene3D" id="6.10.250.690">
    <property type="match status" value="1"/>
</dbReference>
<dbReference type="InterPro" id="IPR011006">
    <property type="entry name" value="CheY-like_superfamily"/>
</dbReference>
<dbReference type="GO" id="GO:0005829">
    <property type="term" value="C:cytosol"/>
    <property type="evidence" value="ECO:0007669"/>
    <property type="project" value="TreeGrafter"/>
</dbReference>
<dbReference type="GO" id="GO:0006355">
    <property type="term" value="P:regulation of DNA-templated transcription"/>
    <property type="evidence" value="ECO:0007669"/>
    <property type="project" value="InterPro"/>
</dbReference>
<feature type="domain" description="OmpR/PhoB-type" evidence="7">
    <location>
        <begin position="132"/>
        <end position="229"/>
    </location>
</feature>
<dbReference type="OrthoDB" id="9790442at2"/>
<dbReference type="AlphaFoldDB" id="A0A1S2VNL5"/>
<dbReference type="InterPro" id="IPR001789">
    <property type="entry name" value="Sig_transdc_resp-reg_receiver"/>
</dbReference>
<sequence length="231" mass="26655">MTTKSKILLVEDDLSMGFLLSEYLEENGFDVKLCRDGESGLSTFRRGHFDLCILDVMMPRMDGFMLAQALRSECASIPFLFLTARSLKDDKLKGFSLGADDYITKPFDEDELLCRINVLLRRQIPVAIPASPQRFTIGSYAFDYSRQELSWQHETWRLTETEAEVLRLLCLNQNQILRREDAVEAIYGKKDYFLGRSFDVFISKLRKLLQHDPTISIDNVFRVGFILNVSD</sequence>
<dbReference type="CDD" id="cd17574">
    <property type="entry name" value="REC_OmpR"/>
    <property type="match status" value="1"/>
</dbReference>
<evidence type="ECO:0000259" key="6">
    <source>
        <dbReference type="PROSITE" id="PS50110"/>
    </source>
</evidence>
<dbReference type="InterPro" id="IPR016032">
    <property type="entry name" value="Sig_transdc_resp-reg_C-effctor"/>
</dbReference>
<dbReference type="PROSITE" id="PS51755">
    <property type="entry name" value="OMPR_PHOB"/>
    <property type="match status" value="1"/>
</dbReference>
<dbReference type="RefSeq" id="WP_071502164.1">
    <property type="nucleotide sequence ID" value="NZ_MORL01000002.1"/>
</dbReference>
<proteinExistence type="predicted"/>
<dbReference type="Pfam" id="PF00072">
    <property type="entry name" value="Response_reg"/>
    <property type="match status" value="1"/>
</dbReference>
<dbReference type="SMART" id="SM00862">
    <property type="entry name" value="Trans_reg_C"/>
    <property type="match status" value="1"/>
</dbReference>
<keyword evidence="3 5" id="KW-0238">DNA-binding</keyword>
<feature type="modified residue" description="4-aspartylphosphate" evidence="4">
    <location>
        <position position="55"/>
    </location>
</feature>
<dbReference type="Gene3D" id="1.10.10.10">
    <property type="entry name" value="Winged helix-like DNA-binding domain superfamily/Winged helix DNA-binding domain"/>
    <property type="match status" value="1"/>
</dbReference>
<evidence type="ECO:0000313" key="9">
    <source>
        <dbReference type="Proteomes" id="UP000181790"/>
    </source>
</evidence>
<dbReference type="EMBL" id="MORL01000002">
    <property type="protein sequence ID" value="OIN60371.1"/>
    <property type="molecule type" value="Genomic_DNA"/>
</dbReference>
<feature type="DNA-binding region" description="OmpR/PhoB-type" evidence="5">
    <location>
        <begin position="132"/>
        <end position="229"/>
    </location>
</feature>
<dbReference type="GO" id="GO:0000976">
    <property type="term" value="F:transcription cis-regulatory region binding"/>
    <property type="evidence" value="ECO:0007669"/>
    <property type="project" value="TreeGrafter"/>
</dbReference>
<evidence type="ECO:0000256" key="5">
    <source>
        <dbReference type="PROSITE-ProRule" id="PRU01091"/>
    </source>
</evidence>
<dbReference type="SMART" id="SM00448">
    <property type="entry name" value="REC"/>
    <property type="match status" value="1"/>
</dbReference>
<dbReference type="GO" id="GO:0000156">
    <property type="term" value="F:phosphorelay response regulator activity"/>
    <property type="evidence" value="ECO:0007669"/>
    <property type="project" value="TreeGrafter"/>
</dbReference>
<dbReference type="Pfam" id="PF00486">
    <property type="entry name" value="Trans_reg_C"/>
    <property type="match status" value="1"/>
</dbReference>
<keyword evidence="2" id="KW-0902">Two-component regulatory system</keyword>
<dbReference type="InterPro" id="IPR036388">
    <property type="entry name" value="WH-like_DNA-bd_sf"/>
</dbReference>
<dbReference type="GO" id="GO:0032993">
    <property type="term" value="C:protein-DNA complex"/>
    <property type="evidence" value="ECO:0007669"/>
    <property type="project" value="TreeGrafter"/>
</dbReference>
<protein>
    <submittedName>
        <fullName evidence="8">Two-component system response regulator</fullName>
    </submittedName>
</protein>
<evidence type="ECO:0000259" key="7">
    <source>
        <dbReference type="PROSITE" id="PS51755"/>
    </source>
</evidence>